<comment type="similarity">
    <text evidence="2 11">Belongs to the sodium:solute symporter (SSF) (TC 2.A.21) family.</text>
</comment>
<keyword evidence="3" id="KW-0813">Transport</keyword>
<evidence type="ECO:0000256" key="11">
    <source>
        <dbReference type="RuleBase" id="RU362091"/>
    </source>
</evidence>
<dbReference type="InterPro" id="IPR001734">
    <property type="entry name" value="Na/solute_symporter"/>
</dbReference>
<evidence type="ECO:0000256" key="1">
    <source>
        <dbReference type="ARBA" id="ARBA00004651"/>
    </source>
</evidence>
<dbReference type="OrthoDB" id="6132759at2759"/>
<feature type="transmembrane region" description="Helical" evidence="13">
    <location>
        <begin position="82"/>
        <end position="105"/>
    </location>
</feature>
<dbReference type="AlphaFoldDB" id="A0A5E4N809"/>
<evidence type="ECO:0000313" key="14">
    <source>
        <dbReference type="EMBL" id="VVC39888.1"/>
    </source>
</evidence>
<feature type="region of interest" description="Disordered" evidence="12">
    <location>
        <begin position="538"/>
        <end position="562"/>
    </location>
</feature>
<comment type="subcellular location">
    <subcellularLocation>
        <location evidence="1">Cell membrane</location>
        <topology evidence="1">Multi-pass membrane protein</topology>
    </subcellularLocation>
</comment>
<dbReference type="InterPro" id="IPR038377">
    <property type="entry name" value="Na/Glc_symporter_sf"/>
</dbReference>
<evidence type="ECO:0000256" key="9">
    <source>
        <dbReference type="ARBA" id="ARBA00023136"/>
    </source>
</evidence>
<keyword evidence="6 13" id="KW-1133">Transmembrane helix</keyword>
<feature type="transmembrane region" description="Helical" evidence="13">
    <location>
        <begin position="416"/>
        <end position="438"/>
    </location>
</feature>
<accession>A0A5E4N809</accession>
<feature type="transmembrane region" description="Helical" evidence="13">
    <location>
        <begin position="191"/>
        <end position="215"/>
    </location>
</feature>
<feature type="transmembrane region" description="Helical" evidence="13">
    <location>
        <begin position="306"/>
        <end position="325"/>
    </location>
</feature>
<keyword evidence="7" id="KW-0915">Sodium</keyword>
<dbReference type="PROSITE" id="PS50283">
    <property type="entry name" value="NA_SOLUT_SYMP_3"/>
    <property type="match status" value="1"/>
</dbReference>
<evidence type="ECO:0000256" key="6">
    <source>
        <dbReference type="ARBA" id="ARBA00022989"/>
    </source>
</evidence>
<dbReference type="CDD" id="cd11492">
    <property type="entry name" value="SLC5sbd_NIS-SMVT"/>
    <property type="match status" value="1"/>
</dbReference>
<organism evidence="14 15">
    <name type="scientific">Cinara cedri</name>
    <dbReference type="NCBI Taxonomy" id="506608"/>
    <lineage>
        <taxon>Eukaryota</taxon>
        <taxon>Metazoa</taxon>
        <taxon>Ecdysozoa</taxon>
        <taxon>Arthropoda</taxon>
        <taxon>Hexapoda</taxon>
        <taxon>Insecta</taxon>
        <taxon>Pterygota</taxon>
        <taxon>Neoptera</taxon>
        <taxon>Paraneoptera</taxon>
        <taxon>Hemiptera</taxon>
        <taxon>Sternorrhyncha</taxon>
        <taxon>Aphidomorpha</taxon>
        <taxon>Aphidoidea</taxon>
        <taxon>Aphididae</taxon>
        <taxon>Lachninae</taxon>
        <taxon>Cinara</taxon>
    </lineage>
</organism>
<evidence type="ECO:0000256" key="4">
    <source>
        <dbReference type="ARBA" id="ARBA00022475"/>
    </source>
</evidence>
<dbReference type="GO" id="GO:0015293">
    <property type="term" value="F:symporter activity"/>
    <property type="evidence" value="ECO:0007669"/>
    <property type="project" value="TreeGrafter"/>
</dbReference>
<dbReference type="NCBIfam" id="TIGR00813">
    <property type="entry name" value="sss"/>
    <property type="match status" value="1"/>
</dbReference>
<feature type="transmembrane region" description="Helical" evidence="13">
    <location>
        <begin position="356"/>
        <end position="376"/>
    </location>
</feature>
<evidence type="ECO:0000256" key="2">
    <source>
        <dbReference type="ARBA" id="ARBA00006434"/>
    </source>
</evidence>
<evidence type="ECO:0000256" key="8">
    <source>
        <dbReference type="ARBA" id="ARBA00023065"/>
    </source>
</evidence>
<name>A0A5E4N809_9HEMI</name>
<reference evidence="14 15" key="1">
    <citation type="submission" date="2019-08" db="EMBL/GenBank/DDBJ databases">
        <authorList>
            <person name="Alioto T."/>
            <person name="Alioto T."/>
            <person name="Gomez Garrido J."/>
        </authorList>
    </citation>
    <scope>NUCLEOTIDE SEQUENCE [LARGE SCALE GENOMIC DNA]</scope>
</reference>
<dbReference type="Gene3D" id="1.20.1730.10">
    <property type="entry name" value="Sodium/glucose cotransporter"/>
    <property type="match status" value="1"/>
</dbReference>
<evidence type="ECO:0000256" key="3">
    <source>
        <dbReference type="ARBA" id="ARBA00022448"/>
    </source>
</evidence>
<keyword evidence="10" id="KW-0739">Sodium transport</keyword>
<feature type="transmembrane region" description="Helical" evidence="13">
    <location>
        <begin position="157"/>
        <end position="179"/>
    </location>
</feature>
<dbReference type="Proteomes" id="UP000325440">
    <property type="component" value="Unassembled WGS sequence"/>
</dbReference>
<evidence type="ECO:0000256" key="12">
    <source>
        <dbReference type="SAM" id="MobiDB-lite"/>
    </source>
</evidence>
<sequence length="562" mass="61501">MNNNHLSWIVEYGSFSVMLGVSVVVGLYFGCVKSDGNTVNEYLLGGKNMAVFPIVMSLIASHISGIMIIGVPTEVYCYGTSFLLGGAVDIVLVTIIFYIYLPVFYELQLTSVYEYLEHRFDTNIRGLASLIYAVSMILYIPIVIYMPALVLNQVAGINVHLITPIICAICIFYTTVGGLKAVVWTDAIQSVFTAVSVIVIIGMALVEVGGFGPVIRANQDGDRIEFFKMDPDPFLRHSFWTISIGTAVHLIASVGVHPGSVQRFVALPTYEKAGKSLVYFILGMAVYIDSSKNILPYFVVEIVGKFPGLTGLFISGIFSAALSTMSAQLNTVSGTIYEDFVVKTINVNVSESTASVIMKCIAVIVGSVCLVLVMVVEKLPGILQLSKSMSGVTNGAIVSVFSLGICFPWSNSKGAMCGMITSLVVTAWIVTGAQVAMINEELKFVEKNYSIAGCPPNITFKNHTDYFSGLYRLNDDVYVSSNTWKIYTVSYLHYTTIGTVVGIVVGLAVSFLFPTDEQVDPKLLTFCVRKFMNSEYTETKGDQPDYRTRTEKYNPEIQDTKL</sequence>
<evidence type="ECO:0000256" key="10">
    <source>
        <dbReference type="ARBA" id="ARBA00023201"/>
    </source>
</evidence>
<evidence type="ECO:0000256" key="7">
    <source>
        <dbReference type="ARBA" id="ARBA00023053"/>
    </source>
</evidence>
<feature type="transmembrane region" description="Helical" evidence="13">
    <location>
        <begin position="126"/>
        <end position="151"/>
    </location>
</feature>
<evidence type="ECO:0000313" key="15">
    <source>
        <dbReference type="Proteomes" id="UP000325440"/>
    </source>
</evidence>
<keyword evidence="9 13" id="KW-0472">Membrane</keyword>
<keyword evidence="4" id="KW-1003">Cell membrane</keyword>
<dbReference type="PANTHER" id="PTHR42985:SF21">
    <property type="entry name" value="SODIUM-DEPENDENT MULTIVITAMIN TRANSPORTER-LIKE PROTEIN"/>
    <property type="match status" value="1"/>
</dbReference>
<dbReference type="Pfam" id="PF00474">
    <property type="entry name" value="SSF"/>
    <property type="match status" value="2"/>
</dbReference>
<evidence type="ECO:0000256" key="5">
    <source>
        <dbReference type="ARBA" id="ARBA00022692"/>
    </source>
</evidence>
<dbReference type="PANTHER" id="PTHR42985">
    <property type="entry name" value="SODIUM-COUPLED MONOCARBOXYLATE TRANSPORTER"/>
    <property type="match status" value="1"/>
</dbReference>
<feature type="transmembrane region" description="Helical" evidence="13">
    <location>
        <begin position="491"/>
        <end position="513"/>
    </location>
</feature>
<feature type="transmembrane region" description="Helical" evidence="13">
    <location>
        <begin position="50"/>
        <end position="70"/>
    </location>
</feature>
<feature type="transmembrane region" description="Helical" evidence="13">
    <location>
        <begin position="235"/>
        <end position="256"/>
    </location>
</feature>
<evidence type="ECO:0000256" key="13">
    <source>
        <dbReference type="SAM" id="Phobius"/>
    </source>
</evidence>
<proteinExistence type="inferred from homology"/>
<dbReference type="GO" id="GO:0005886">
    <property type="term" value="C:plasma membrane"/>
    <property type="evidence" value="ECO:0007669"/>
    <property type="project" value="UniProtKB-SubCell"/>
</dbReference>
<feature type="transmembrane region" description="Helical" evidence="13">
    <location>
        <begin position="388"/>
        <end position="409"/>
    </location>
</feature>
<dbReference type="EMBL" id="CABPRJ010001898">
    <property type="protein sequence ID" value="VVC39888.1"/>
    <property type="molecule type" value="Genomic_DNA"/>
</dbReference>
<protein>
    <submittedName>
        <fullName evidence="14">Sodium/solute symporter</fullName>
    </submittedName>
</protein>
<dbReference type="InterPro" id="IPR051163">
    <property type="entry name" value="Sodium:Solute_Symporter_SSF"/>
</dbReference>
<feature type="transmembrane region" description="Helical" evidence="13">
    <location>
        <begin position="12"/>
        <end position="29"/>
    </location>
</feature>
<keyword evidence="8" id="KW-0406">Ion transport</keyword>
<dbReference type="GO" id="GO:0006814">
    <property type="term" value="P:sodium ion transport"/>
    <property type="evidence" value="ECO:0007669"/>
    <property type="project" value="UniProtKB-KW"/>
</dbReference>
<gene>
    <name evidence="14" type="ORF">CINCED_3A008608</name>
</gene>
<keyword evidence="15" id="KW-1185">Reference proteome</keyword>
<keyword evidence="5 13" id="KW-0812">Transmembrane</keyword>